<dbReference type="GO" id="GO:0016620">
    <property type="term" value="F:oxidoreductase activity, acting on the aldehyde or oxo group of donors, NAD or NADP as acceptor"/>
    <property type="evidence" value="ECO:0007669"/>
    <property type="project" value="InterPro"/>
</dbReference>
<dbReference type="FunFam" id="3.40.309.10:FF:000001">
    <property type="entry name" value="Mitochondrial aldehyde dehydrogenase 2"/>
    <property type="match status" value="1"/>
</dbReference>
<comment type="caution">
    <text evidence="7">The sequence shown here is derived from an EMBL/GenBank/DDBJ whole genome shotgun (WGS) entry which is preliminary data.</text>
</comment>
<dbReference type="AlphaFoldDB" id="A0AA91ZTR4"/>
<proteinExistence type="inferred from homology"/>
<evidence type="ECO:0000313" key="8">
    <source>
        <dbReference type="Proteomes" id="UP000221020"/>
    </source>
</evidence>
<evidence type="ECO:0000256" key="1">
    <source>
        <dbReference type="ARBA" id="ARBA00009986"/>
    </source>
</evidence>
<sequence>MLTTKIELKPRVKEFLNKEIKLLINGDFVSSISGKTFETYNPATEEVLAVVSEAQAEDVDRAVKAARQAFEAGHWAEMTTAERAHLIYKLADLIEEHKEELAQLEALDNGKPYQVALEDDIPATVENYRYYAGWATKILGQTIPISKDYLNYTRHEPIGVVGQIIPWNYPLVMSAWKMGAALATGCTIVLKPAEQTPLSLLYVAELFKEAGFPKGVVNFVPGFGQEAGAAIVNHHDIDKVAFTGSTVTGKYIMRQSAETIKHVTLELGGKSPNIILEDADLSEAIPGAFQGIMYNHGQNCSAGSRVFVHRKHYERVVEELVEMANSVKLGAGMEKDTEMGPLVSKKQQERVLHYIEQGKAEGATVAVGGEKAFEKGYFVQPTVFTNVTDDMTIAKEEIFGPVVVVMPFDSVEEVIKRANHSTYGLAAGVWTQNIKTGHQVANRLKAGTVWINDYNLENPAAPFGGYKQSGIGRELGSYALDNYTEVKSVWVNIK</sequence>
<comment type="similarity">
    <text evidence="1 5">Belongs to the aldehyde dehydrogenase family.</text>
</comment>
<gene>
    <name evidence="7" type="ORF">CON65_10935</name>
</gene>
<evidence type="ECO:0000256" key="4">
    <source>
        <dbReference type="PROSITE-ProRule" id="PRU10007"/>
    </source>
</evidence>
<evidence type="ECO:0000259" key="6">
    <source>
        <dbReference type="Pfam" id="PF00171"/>
    </source>
</evidence>
<evidence type="ECO:0000256" key="2">
    <source>
        <dbReference type="ARBA" id="ARBA00023002"/>
    </source>
</evidence>
<dbReference type="GO" id="GO:0019752">
    <property type="term" value="P:carboxylic acid metabolic process"/>
    <property type="evidence" value="ECO:0007669"/>
    <property type="project" value="UniProtKB-ARBA"/>
</dbReference>
<dbReference type="SUPFAM" id="SSF53720">
    <property type="entry name" value="ALDH-like"/>
    <property type="match status" value="1"/>
</dbReference>
<organism evidence="7 8">
    <name type="scientific">Bacillus pseudomycoides</name>
    <dbReference type="NCBI Taxonomy" id="64104"/>
    <lineage>
        <taxon>Bacteria</taxon>
        <taxon>Bacillati</taxon>
        <taxon>Bacillota</taxon>
        <taxon>Bacilli</taxon>
        <taxon>Bacillales</taxon>
        <taxon>Bacillaceae</taxon>
        <taxon>Bacillus</taxon>
        <taxon>Bacillus cereus group</taxon>
    </lineage>
</organism>
<dbReference type="Proteomes" id="UP000221020">
    <property type="component" value="Unassembled WGS sequence"/>
</dbReference>
<protein>
    <submittedName>
        <fullName evidence="7">Betaine-aldehyde dehydrogenase</fullName>
    </submittedName>
</protein>
<dbReference type="Gene3D" id="3.40.605.10">
    <property type="entry name" value="Aldehyde Dehydrogenase, Chain A, domain 1"/>
    <property type="match status" value="1"/>
</dbReference>
<dbReference type="EMBL" id="NVOR01000031">
    <property type="protein sequence ID" value="PED82617.1"/>
    <property type="molecule type" value="Genomic_DNA"/>
</dbReference>
<feature type="active site" evidence="4">
    <location>
        <position position="266"/>
    </location>
</feature>
<dbReference type="RefSeq" id="WP_097898274.1">
    <property type="nucleotide sequence ID" value="NZ_NVOR01000031.1"/>
</dbReference>
<name>A0AA91ZTR4_9BACI</name>
<dbReference type="InterPro" id="IPR016162">
    <property type="entry name" value="Ald_DH_N"/>
</dbReference>
<dbReference type="InterPro" id="IPR029510">
    <property type="entry name" value="Ald_DH_CS_GLU"/>
</dbReference>
<accession>A0AA91ZTR4</accession>
<dbReference type="InterPro" id="IPR015590">
    <property type="entry name" value="Aldehyde_DH_dom"/>
</dbReference>
<evidence type="ECO:0000313" key="7">
    <source>
        <dbReference type="EMBL" id="PED82617.1"/>
    </source>
</evidence>
<dbReference type="Gene3D" id="3.40.309.10">
    <property type="entry name" value="Aldehyde Dehydrogenase, Chain A, domain 2"/>
    <property type="match status" value="1"/>
</dbReference>
<dbReference type="PANTHER" id="PTHR11699">
    <property type="entry name" value="ALDEHYDE DEHYDROGENASE-RELATED"/>
    <property type="match status" value="1"/>
</dbReference>
<dbReference type="InterPro" id="IPR016161">
    <property type="entry name" value="Ald_DH/histidinol_DH"/>
</dbReference>
<keyword evidence="3" id="KW-0520">NAD</keyword>
<dbReference type="CDD" id="cd07091">
    <property type="entry name" value="ALDH_F1-2_Ald2-like"/>
    <property type="match status" value="1"/>
</dbReference>
<dbReference type="InterPro" id="IPR016163">
    <property type="entry name" value="Ald_DH_C"/>
</dbReference>
<dbReference type="PROSITE" id="PS00687">
    <property type="entry name" value="ALDEHYDE_DEHYDR_GLU"/>
    <property type="match status" value="1"/>
</dbReference>
<dbReference type="FunFam" id="3.40.605.10:FF:000026">
    <property type="entry name" value="Aldehyde dehydrogenase, putative"/>
    <property type="match status" value="1"/>
</dbReference>
<reference evidence="7 8" key="1">
    <citation type="submission" date="2017-09" db="EMBL/GenBank/DDBJ databases">
        <title>Large-scale bioinformatics analysis of Bacillus genomes uncovers conserved roles of natural products in bacterial physiology.</title>
        <authorList>
            <consortium name="Agbiome Team Llc"/>
            <person name="Bleich R.M."/>
            <person name="Grubbs K.J."/>
            <person name="Santa Maria K.C."/>
            <person name="Allen S.E."/>
            <person name="Farag S."/>
            <person name="Shank E.A."/>
            <person name="Bowers A."/>
        </authorList>
    </citation>
    <scope>NUCLEOTIDE SEQUENCE [LARGE SCALE GENOMIC DNA]</scope>
    <source>
        <strain evidence="7 8">AFS092012</strain>
    </source>
</reference>
<evidence type="ECO:0000256" key="3">
    <source>
        <dbReference type="ARBA" id="ARBA00023027"/>
    </source>
</evidence>
<dbReference type="Pfam" id="PF00171">
    <property type="entry name" value="Aldedh"/>
    <property type="match status" value="1"/>
</dbReference>
<keyword evidence="2 5" id="KW-0560">Oxidoreductase</keyword>
<dbReference type="FunFam" id="3.40.605.10:FF:000011">
    <property type="entry name" value="ALD5p Mitochondrial aldehyde dehydrogenase"/>
    <property type="match status" value="1"/>
</dbReference>
<feature type="domain" description="Aldehyde dehydrogenase" evidence="6">
    <location>
        <begin position="29"/>
        <end position="489"/>
    </location>
</feature>
<evidence type="ECO:0000256" key="5">
    <source>
        <dbReference type="RuleBase" id="RU003345"/>
    </source>
</evidence>